<reference evidence="1 2" key="1">
    <citation type="submission" date="2020-08" db="EMBL/GenBank/DDBJ databases">
        <title>Sequencing the genomes of 1000 actinobacteria strains.</title>
        <authorList>
            <person name="Klenk H.-P."/>
        </authorList>
    </citation>
    <scope>NUCLEOTIDE SEQUENCE [LARGE SCALE GENOMIC DNA]</scope>
    <source>
        <strain evidence="1 2">DSM 44320</strain>
    </source>
</reference>
<proteinExistence type="predicted"/>
<dbReference type="GeneID" id="95391103"/>
<protein>
    <submittedName>
        <fullName evidence="1">Uncharacterized protein</fullName>
    </submittedName>
</protein>
<sequence length="116" mass="13722">MKVAVRALNERGDSIDGPTSEDIRKLLNELSAKNRFLILERSDAENSEYYMQAYRHDDGTYWLEHRDGGADAHFQSTCRDIRVLTQAFTMWMYRISGWRDAFHWEAWRETPTGEME</sequence>
<evidence type="ECO:0000313" key="1">
    <source>
        <dbReference type="EMBL" id="MBB3728892.1"/>
    </source>
</evidence>
<keyword evidence="2" id="KW-1185">Reference proteome</keyword>
<gene>
    <name evidence="1" type="ORF">FHR33_004752</name>
</gene>
<dbReference type="AlphaFoldDB" id="A0A7W5V1W9"/>
<dbReference type="RefSeq" id="WP_183651409.1">
    <property type="nucleotide sequence ID" value="NZ_BAAAXX010000081.1"/>
</dbReference>
<comment type="caution">
    <text evidence="1">The sequence shown here is derived from an EMBL/GenBank/DDBJ whole genome shotgun (WGS) entry which is preliminary data.</text>
</comment>
<dbReference type="EMBL" id="JACIBV010000001">
    <property type="protein sequence ID" value="MBB3728892.1"/>
    <property type="molecule type" value="Genomic_DNA"/>
</dbReference>
<dbReference type="Proteomes" id="UP000579945">
    <property type="component" value="Unassembled WGS sequence"/>
</dbReference>
<accession>A0A7W5V1W9</accession>
<evidence type="ECO:0000313" key="2">
    <source>
        <dbReference type="Proteomes" id="UP000579945"/>
    </source>
</evidence>
<name>A0A7W5V1W9_9ACTN</name>
<organism evidence="1 2">
    <name type="scientific">Nonomuraea dietziae</name>
    <dbReference type="NCBI Taxonomy" id="65515"/>
    <lineage>
        <taxon>Bacteria</taxon>
        <taxon>Bacillati</taxon>
        <taxon>Actinomycetota</taxon>
        <taxon>Actinomycetes</taxon>
        <taxon>Streptosporangiales</taxon>
        <taxon>Streptosporangiaceae</taxon>
        <taxon>Nonomuraea</taxon>
    </lineage>
</organism>